<keyword evidence="5" id="KW-1185">Reference proteome</keyword>
<evidence type="ECO:0000259" key="3">
    <source>
        <dbReference type="PROSITE" id="PS50110"/>
    </source>
</evidence>
<dbReference type="InterPro" id="IPR001789">
    <property type="entry name" value="Sig_transdc_resp-reg_receiver"/>
</dbReference>
<evidence type="ECO:0000313" key="4">
    <source>
        <dbReference type="EMBL" id="SEO08567.1"/>
    </source>
</evidence>
<evidence type="ECO:0000313" key="5">
    <source>
        <dbReference type="Proteomes" id="UP000198942"/>
    </source>
</evidence>
<feature type="modified residue" description="4-aspartylphosphate" evidence="2">
    <location>
        <position position="52"/>
    </location>
</feature>
<dbReference type="InterPro" id="IPR011006">
    <property type="entry name" value="CheY-like_superfamily"/>
</dbReference>
<protein>
    <submittedName>
        <fullName evidence="4">Two-component system, OmpR family, phosphate regulon response regulator PhoB/two-component system, OmpR family, alkaline phosphatase synthesis response regulator PhoP</fullName>
    </submittedName>
</protein>
<reference evidence="5" key="1">
    <citation type="submission" date="2016-10" db="EMBL/GenBank/DDBJ databases">
        <authorList>
            <person name="Varghese N."/>
            <person name="Submissions S."/>
        </authorList>
    </citation>
    <scope>NUCLEOTIDE SEQUENCE [LARGE SCALE GENOMIC DNA]</scope>
    <source>
        <strain evidence="5">Gh-48</strain>
    </source>
</reference>
<feature type="domain" description="Response regulatory" evidence="3">
    <location>
        <begin position="4"/>
        <end position="117"/>
    </location>
</feature>
<sequence length="127" mass="14640">MQKRIIVVDDDDDVLQIMRFILEEQGHLVEAVCDIESFNRLTGFKPDLILLDDWLIDGYGHELCQKLKQDHRTRMVPVILISAQNGIEEAAEKGNADDYITKPFDVDFFMSKIQAWLSPHYNSCSPN</sequence>
<dbReference type="SMART" id="SM00448">
    <property type="entry name" value="REC"/>
    <property type="match status" value="1"/>
</dbReference>
<gene>
    <name evidence="4" type="ORF">SAMN05192574_105248</name>
</gene>
<name>A0A1H8LTU2_9SPHI</name>
<dbReference type="Gene3D" id="3.40.50.2300">
    <property type="match status" value="1"/>
</dbReference>
<dbReference type="EMBL" id="FOCL01000005">
    <property type="protein sequence ID" value="SEO08567.1"/>
    <property type="molecule type" value="Genomic_DNA"/>
</dbReference>
<dbReference type="PANTHER" id="PTHR44591">
    <property type="entry name" value="STRESS RESPONSE REGULATOR PROTEIN 1"/>
    <property type="match status" value="1"/>
</dbReference>
<evidence type="ECO:0000256" key="2">
    <source>
        <dbReference type="PROSITE-ProRule" id="PRU00169"/>
    </source>
</evidence>
<dbReference type="InterPro" id="IPR050595">
    <property type="entry name" value="Bact_response_regulator"/>
</dbReference>
<proteinExistence type="predicted"/>
<dbReference type="PANTHER" id="PTHR44591:SF3">
    <property type="entry name" value="RESPONSE REGULATORY DOMAIN-CONTAINING PROTEIN"/>
    <property type="match status" value="1"/>
</dbReference>
<evidence type="ECO:0000256" key="1">
    <source>
        <dbReference type="ARBA" id="ARBA00022553"/>
    </source>
</evidence>
<dbReference type="SUPFAM" id="SSF52172">
    <property type="entry name" value="CheY-like"/>
    <property type="match status" value="1"/>
</dbReference>
<dbReference type="Proteomes" id="UP000198942">
    <property type="component" value="Unassembled WGS sequence"/>
</dbReference>
<dbReference type="AlphaFoldDB" id="A0A1H8LTU2"/>
<keyword evidence="1 2" id="KW-0597">Phosphoprotein</keyword>
<dbReference type="Pfam" id="PF00072">
    <property type="entry name" value="Response_reg"/>
    <property type="match status" value="1"/>
</dbReference>
<organism evidence="4 5">
    <name type="scientific">Mucilaginibacter gossypiicola</name>
    <dbReference type="NCBI Taxonomy" id="551995"/>
    <lineage>
        <taxon>Bacteria</taxon>
        <taxon>Pseudomonadati</taxon>
        <taxon>Bacteroidota</taxon>
        <taxon>Sphingobacteriia</taxon>
        <taxon>Sphingobacteriales</taxon>
        <taxon>Sphingobacteriaceae</taxon>
        <taxon>Mucilaginibacter</taxon>
    </lineage>
</organism>
<accession>A0A1H8LTU2</accession>
<dbReference type="PROSITE" id="PS50110">
    <property type="entry name" value="RESPONSE_REGULATORY"/>
    <property type="match status" value="1"/>
</dbReference>
<dbReference type="GO" id="GO:0000160">
    <property type="term" value="P:phosphorelay signal transduction system"/>
    <property type="evidence" value="ECO:0007669"/>
    <property type="project" value="InterPro"/>
</dbReference>
<dbReference type="STRING" id="551995.SAMN05192574_105248"/>